<dbReference type="InterPro" id="IPR036250">
    <property type="entry name" value="AcylCo_DH-like_C"/>
</dbReference>
<evidence type="ECO:0008006" key="3">
    <source>
        <dbReference type="Google" id="ProtNLM"/>
    </source>
</evidence>
<accession>A0A5N5XAI4</accession>
<dbReference type="AlphaFoldDB" id="A0A5N5XAI4"/>
<dbReference type="GO" id="GO:0005777">
    <property type="term" value="C:peroxisome"/>
    <property type="evidence" value="ECO:0007669"/>
    <property type="project" value="InterPro"/>
</dbReference>
<proteinExistence type="predicted"/>
<dbReference type="InterPro" id="IPR046373">
    <property type="entry name" value="Acyl-CoA_Oxase/DH_mid-dom_sf"/>
</dbReference>
<dbReference type="InterPro" id="IPR009100">
    <property type="entry name" value="AcylCoA_DH/oxidase_NM_dom_sf"/>
</dbReference>
<protein>
    <recommendedName>
        <fullName evidence="3">Acyl-CoA dehydrogenase NM domain-like protein</fullName>
    </recommendedName>
</protein>
<dbReference type="EMBL" id="ML732183">
    <property type="protein sequence ID" value="KAB8076260.1"/>
    <property type="molecule type" value="Genomic_DNA"/>
</dbReference>
<dbReference type="GO" id="GO:0005504">
    <property type="term" value="F:fatty acid binding"/>
    <property type="evidence" value="ECO:0007669"/>
    <property type="project" value="TreeGrafter"/>
</dbReference>
<dbReference type="PANTHER" id="PTHR10909">
    <property type="entry name" value="ELECTRON TRANSPORT OXIDOREDUCTASE"/>
    <property type="match status" value="1"/>
</dbReference>
<dbReference type="GO" id="GO:0071949">
    <property type="term" value="F:FAD binding"/>
    <property type="evidence" value="ECO:0007669"/>
    <property type="project" value="InterPro"/>
</dbReference>
<evidence type="ECO:0000313" key="1">
    <source>
        <dbReference type="EMBL" id="KAB8076260.1"/>
    </source>
</evidence>
<dbReference type="Gene3D" id="2.40.110.10">
    <property type="entry name" value="Butyryl-CoA Dehydrogenase, subunit A, domain 2"/>
    <property type="match status" value="1"/>
</dbReference>
<evidence type="ECO:0000313" key="2">
    <source>
        <dbReference type="Proteomes" id="UP000326565"/>
    </source>
</evidence>
<gene>
    <name evidence="1" type="ORF">BDV29DRAFT_170491</name>
</gene>
<keyword evidence="2" id="KW-1185">Reference proteome</keyword>
<dbReference type="GO" id="GO:0055088">
    <property type="term" value="P:lipid homeostasis"/>
    <property type="evidence" value="ECO:0007669"/>
    <property type="project" value="TreeGrafter"/>
</dbReference>
<dbReference type="SUPFAM" id="SSF47203">
    <property type="entry name" value="Acyl-CoA dehydrogenase C-terminal domain-like"/>
    <property type="match status" value="1"/>
</dbReference>
<dbReference type="GO" id="GO:0033540">
    <property type="term" value="P:fatty acid beta-oxidation using acyl-CoA oxidase"/>
    <property type="evidence" value="ECO:0007669"/>
    <property type="project" value="TreeGrafter"/>
</dbReference>
<dbReference type="InterPro" id="IPR012258">
    <property type="entry name" value="Acyl-CoA_oxidase"/>
</dbReference>
<dbReference type="GO" id="GO:0003997">
    <property type="term" value="F:acyl-CoA oxidase activity"/>
    <property type="evidence" value="ECO:0007669"/>
    <property type="project" value="InterPro"/>
</dbReference>
<name>A0A5N5XAI4_9EURO</name>
<dbReference type="PANTHER" id="PTHR10909:SF382">
    <property type="entry name" value="ACYL-COENZYME A OXIDASE"/>
    <property type="match status" value="1"/>
</dbReference>
<sequence length="582" mass="64374">MIPPKPESNLPAQAAQTLYDQVWRPASPTVGLAQLPLFKLVEPSLSIEERTIITYKRAKMICDAYDLTVDDILYLSPKFWRLQTDSIAAVDGGALTLISIQYNLFVGTVAPYAATRHELQPILQRATKFEVSAQFMLTEVGHGLDARNLETTVTLMPNGGFELHTPSLAAAKCMPPTTPRSGLPVVAVVFARLIVDGEDCGVRPFLVPLGDGREMCKGVISKVLPQRTGAHPIDHSLTLFNHVNLPKSALLGSLEKPQSKRDHFLSTIHRVAAGTLFLSGASIPALKVAIYNASQFSLRRMVMGHDKRPIAVLKFRTQHLPILHAIAQYHVLQAFFIQAAITFRDRRTDPRIRHGVATTFKAVAVQNFQKSIKAMNDGCGWHGHYEHNQILQSELEFRAVGTAEGDIRVLAIRLASELLIGRYQMPPPQDPNSIIARHETALFAEAREYLKQFGGKHRSEGFNRDILPLSLQLIQTIGHRMALEAAKQAKINLKLCALYESGVVMGDPAWYAEQGGISRRAQKEMEAQAADILLPDLERLVQDTGAQPYSNAPMASERLWGVFVSQLKAFSGEASFDIYCPI</sequence>
<dbReference type="Gene3D" id="1.20.140.10">
    <property type="entry name" value="Butyryl-CoA Dehydrogenase, subunit A, domain 3"/>
    <property type="match status" value="1"/>
</dbReference>
<dbReference type="Proteomes" id="UP000326565">
    <property type="component" value="Unassembled WGS sequence"/>
</dbReference>
<organism evidence="1 2">
    <name type="scientific">Aspergillus leporis</name>
    <dbReference type="NCBI Taxonomy" id="41062"/>
    <lineage>
        <taxon>Eukaryota</taxon>
        <taxon>Fungi</taxon>
        <taxon>Dikarya</taxon>
        <taxon>Ascomycota</taxon>
        <taxon>Pezizomycotina</taxon>
        <taxon>Eurotiomycetes</taxon>
        <taxon>Eurotiomycetidae</taxon>
        <taxon>Eurotiales</taxon>
        <taxon>Aspergillaceae</taxon>
        <taxon>Aspergillus</taxon>
        <taxon>Aspergillus subgen. Circumdati</taxon>
    </lineage>
</organism>
<dbReference type="OrthoDB" id="538336at2759"/>
<dbReference type="SUPFAM" id="SSF56645">
    <property type="entry name" value="Acyl-CoA dehydrogenase NM domain-like"/>
    <property type="match status" value="1"/>
</dbReference>
<reference evidence="1 2" key="1">
    <citation type="submission" date="2019-04" db="EMBL/GenBank/DDBJ databases">
        <title>Friends and foes A comparative genomics study of 23 Aspergillus species from section Flavi.</title>
        <authorList>
            <consortium name="DOE Joint Genome Institute"/>
            <person name="Kjaerbolling I."/>
            <person name="Vesth T."/>
            <person name="Frisvad J.C."/>
            <person name="Nybo J.L."/>
            <person name="Theobald S."/>
            <person name="Kildgaard S."/>
            <person name="Isbrandt T."/>
            <person name="Kuo A."/>
            <person name="Sato A."/>
            <person name="Lyhne E.K."/>
            <person name="Kogle M.E."/>
            <person name="Wiebenga A."/>
            <person name="Kun R.S."/>
            <person name="Lubbers R.J."/>
            <person name="Makela M.R."/>
            <person name="Barry K."/>
            <person name="Chovatia M."/>
            <person name="Clum A."/>
            <person name="Daum C."/>
            <person name="Haridas S."/>
            <person name="He G."/>
            <person name="LaButti K."/>
            <person name="Lipzen A."/>
            <person name="Mondo S."/>
            <person name="Riley R."/>
            <person name="Salamov A."/>
            <person name="Simmons B.A."/>
            <person name="Magnuson J.K."/>
            <person name="Henrissat B."/>
            <person name="Mortensen U.H."/>
            <person name="Larsen T.O."/>
            <person name="Devries R.P."/>
            <person name="Grigoriev I.V."/>
            <person name="Machida M."/>
            <person name="Baker S.E."/>
            <person name="Andersen M.R."/>
        </authorList>
    </citation>
    <scope>NUCLEOTIDE SEQUENCE [LARGE SCALE GENOMIC DNA]</scope>
    <source>
        <strain evidence="1 2">CBS 151.66</strain>
    </source>
</reference>